<proteinExistence type="predicted"/>
<dbReference type="RefSeq" id="WP_290399135.1">
    <property type="nucleotide sequence ID" value="NZ_JAUHLN010000002.1"/>
</dbReference>
<protein>
    <submittedName>
        <fullName evidence="1">Uncharacterized protein</fullName>
    </submittedName>
</protein>
<gene>
    <name evidence="1" type="ORF">QYF49_08110</name>
</gene>
<name>A0ABT8E4Z5_9BACL</name>
<dbReference type="Proteomes" id="UP001168694">
    <property type="component" value="Unassembled WGS sequence"/>
</dbReference>
<evidence type="ECO:0000313" key="2">
    <source>
        <dbReference type="Proteomes" id="UP001168694"/>
    </source>
</evidence>
<keyword evidence="2" id="KW-1185">Reference proteome</keyword>
<accession>A0ABT8E4Z5</accession>
<comment type="caution">
    <text evidence="1">The sequence shown here is derived from an EMBL/GenBank/DDBJ whole genome shotgun (WGS) entry which is preliminary data.</text>
</comment>
<sequence length="84" mass="9584">MNILSFKVSASAFTILKIVDFYRLSKAIDSDIYLYKKNGESFRVECIPKIVSFILTIKERDVLLIIVDGINAIKDGERLKQVLC</sequence>
<organism evidence="1 2">
    <name type="scientific">Fictibacillus terranigra</name>
    <dbReference type="NCBI Taxonomy" id="3058424"/>
    <lineage>
        <taxon>Bacteria</taxon>
        <taxon>Bacillati</taxon>
        <taxon>Bacillota</taxon>
        <taxon>Bacilli</taxon>
        <taxon>Bacillales</taxon>
        <taxon>Fictibacillaceae</taxon>
        <taxon>Fictibacillus</taxon>
    </lineage>
</organism>
<evidence type="ECO:0000313" key="1">
    <source>
        <dbReference type="EMBL" id="MDN4072983.1"/>
    </source>
</evidence>
<reference evidence="1" key="1">
    <citation type="submission" date="2023-06" db="EMBL/GenBank/DDBJ databases">
        <title>Draft Genome Sequences of Representative Paenibacillus Polymyxa, Bacillus cereus, Fictibacillus sp., and Brevibacillus agri Strains Isolated from Amazonian Dark Earth.</title>
        <authorList>
            <person name="Pellegrinetti T.A."/>
            <person name="Cunha I.C.M."/>
            <person name="Chaves M.G."/>
            <person name="Freitas A.S."/>
            <person name="Silva A.V.R."/>
            <person name="Tsai S.M."/>
            <person name="Mendes L.W."/>
        </authorList>
    </citation>
    <scope>NUCLEOTIDE SEQUENCE</scope>
    <source>
        <strain evidence="1">CENA-BCM004</strain>
    </source>
</reference>
<dbReference type="EMBL" id="JAUHLN010000002">
    <property type="protein sequence ID" value="MDN4072983.1"/>
    <property type="molecule type" value="Genomic_DNA"/>
</dbReference>